<evidence type="ECO:0000256" key="6">
    <source>
        <dbReference type="SAM" id="Coils"/>
    </source>
</evidence>
<feature type="domain" description="NB-ARC" evidence="7">
    <location>
        <begin position="167"/>
        <end position="341"/>
    </location>
</feature>
<dbReference type="InterPro" id="IPR042197">
    <property type="entry name" value="Apaf_helical"/>
</dbReference>
<dbReference type="GO" id="GO:0005524">
    <property type="term" value="F:ATP binding"/>
    <property type="evidence" value="ECO:0007669"/>
    <property type="project" value="UniProtKB-KW"/>
</dbReference>
<feature type="domain" description="Disease resistance N-terminal" evidence="8">
    <location>
        <begin position="13"/>
        <end position="98"/>
    </location>
</feature>
<name>A0AAN7J1A2_QUERU</name>
<keyword evidence="12" id="KW-1185">Reference proteome</keyword>
<evidence type="ECO:0000259" key="8">
    <source>
        <dbReference type="Pfam" id="PF18052"/>
    </source>
</evidence>
<dbReference type="Gene3D" id="1.10.8.430">
    <property type="entry name" value="Helical domain of apoptotic protease-activating factors"/>
    <property type="match status" value="1"/>
</dbReference>
<dbReference type="Proteomes" id="UP001324115">
    <property type="component" value="Unassembled WGS sequence"/>
</dbReference>
<dbReference type="SUPFAM" id="SSF52540">
    <property type="entry name" value="P-loop containing nucleoside triphosphate hydrolases"/>
    <property type="match status" value="1"/>
</dbReference>
<dbReference type="Pfam" id="PF23559">
    <property type="entry name" value="WHD_DRP"/>
    <property type="match status" value="1"/>
</dbReference>
<keyword evidence="4" id="KW-0611">Plant defense</keyword>
<dbReference type="SUPFAM" id="SSF52058">
    <property type="entry name" value="L domain-like"/>
    <property type="match status" value="2"/>
</dbReference>
<dbReference type="FunFam" id="3.40.50.300:FF:001091">
    <property type="entry name" value="Probable disease resistance protein At1g61300"/>
    <property type="match status" value="1"/>
</dbReference>
<feature type="coiled-coil region" evidence="6">
    <location>
        <begin position="38"/>
        <end position="89"/>
    </location>
</feature>
<accession>A0AAN7J1A2</accession>
<dbReference type="FunFam" id="1.10.10.10:FF:000322">
    <property type="entry name" value="Probable disease resistance protein At1g63360"/>
    <property type="match status" value="1"/>
</dbReference>
<dbReference type="InterPro" id="IPR027417">
    <property type="entry name" value="P-loop_NTPase"/>
</dbReference>
<keyword evidence="2" id="KW-0677">Repeat</keyword>
<dbReference type="Gene3D" id="1.20.5.4130">
    <property type="match status" value="1"/>
</dbReference>
<evidence type="ECO:0000259" key="10">
    <source>
        <dbReference type="Pfam" id="PF25019"/>
    </source>
</evidence>
<evidence type="ECO:0000259" key="7">
    <source>
        <dbReference type="Pfam" id="PF00931"/>
    </source>
</evidence>
<dbReference type="InterPro" id="IPR032675">
    <property type="entry name" value="LRR_dom_sf"/>
</dbReference>
<dbReference type="EMBL" id="JAXUIC010000004">
    <property type="protein sequence ID" value="KAK4593726.1"/>
    <property type="molecule type" value="Genomic_DNA"/>
</dbReference>
<protein>
    <recommendedName>
        <fullName evidence="13">Disease resistance protein RGA3</fullName>
    </recommendedName>
</protein>
<dbReference type="InterPro" id="IPR058922">
    <property type="entry name" value="WHD_DRP"/>
</dbReference>
<comment type="caution">
    <text evidence="11">The sequence shown here is derived from an EMBL/GenBank/DDBJ whole genome shotgun (WGS) entry which is preliminary data.</text>
</comment>
<keyword evidence="3" id="KW-0547">Nucleotide-binding</keyword>
<dbReference type="PANTHER" id="PTHR36766">
    <property type="entry name" value="PLANT BROAD-SPECTRUM MILDEW RESISTANCE PROTEIN RPW8"/>
    <property type="match status" value="1"/>
</dbReference>
<evidence type="ECO:0000256" key="3">
    <source>
        <dbReference type="ARBA" id="ARBA00022741"/>
    </source>
</evidence>
<dbReference type="GO" id="GO:0051707">
    <property type="term" value="P:response to other organism"/>
    <property type="evidence" value="ECO:0007669"/>
    <property type="project" value="UniProtKB-ARBA"/>
</dbReference>
<dbReference type="GO" id="GO:0043531">
    <property type="term" value="F:ADP binding"/>
    <property type="evidence" value="ECO:0007669"/>
    <property type="project" value="InterPro"/>
</dbReference>
<keyword evidence="6" id="KW-0175">Coiled coil</keyword>
<evidence type="ECO:0000256" key="2">
    <source>
        <dbReference type="ARBA" id="ARBA00022737"/>
    </source>
</evidence>
<dbReference type="PRINTS" id="PR00364">
    <property type="entry name" value="DISEASERSIST"/>
</dbReference>
<dbReference type="InterPro" id="IPR041118">
    <property type="entry name" value="Rx_N"/>
</dbReference>
<evidence type="ECO:0008006" key="13">
    <source>
        <dbReference type="Google" id="ProtNLM"/>
    </source>
</evidence>
<evidence type="ECO:0000313" key="11">
    <source>
        <dbReference type="EMBL" id="KAK4593726.1"/>
    </source>
</evidence>
<dbReference type="Gene3D" id="1.10.10.10">
    <property type="entry name" value="Winged helix-like DNA-binding domain superfamily/Winged helix DNA-binding domain"/>
    <property type="match status" value="1"/>
</dbReference>
<feature type="domain" description="R13L1/DRL21-like LRR repeat region" evidence="10">
    <location>
        <begin position="687"/>
        <end position="810"/>
    </location>
</feature>
<evidence type="ECO:0000256" key="1">
    <source>
        <dbReference type="ARBA" id="ARBA00022614"/>
    </source>
</evidence>
<keyword evidence="1" id="KW-0433">Leucine-rich repeat</keyword>
<dbReference type="GO" id="GO:0006952">
    <property type="term" value="P:defense response"/>
    <property type="evidence" value="ECO:0007669"/>
    <property type="project" value="UniProtKB-KW"/>
</dbReference>
<organism evidence="11 12">
    <name type="scientific">Quercus rubra</name>
    <name type="common">Northern red oak</name>
    <name type="synonym">Quercus borealis</name>
    <dbReference type="NCBI Taxonomy" id="3512"/>
    <lineage>
        <taxon>Eukaryota</taxon>
        <taxon>Viridiplantae</taxon>
        <taxon>Streptophyta</taxon>
        <taxon>Embryophyta</taxon>
        <taxon>Tracheophyta</taxon>
        <taxon>Spermatophyta</taxon>
        <taxon>Magnoliopsida</taxon>
        <taxon>eudicotyledons</taxon>
        <taxon>Gunneridae</taxon>
        <taxon>Pentapetalae</taxon>
        <taxon>rosids</taxon>
        <taxon>fabids</taxon>
        <taxon>Fagales</taxon>
        <taxon>Fagaceae</taxon>
        <taxon>Quercus</taxon>
    </lineage>
</organism>
<dbReference type="Gene3D" id="3.80.10.10">
    <property type="entry name" value="Ribonuclease Inhibitor"/>
    <property type="match status" value="3"/>
</dbReference>
<evidence type="ECO:0000256" key="5">
    <source>
        <dbReference type="ARBA" id="ARBA00022840"/>
    </source>
</evidence>
<dbReference type="InterPro" id="IPR056789">
    <property type="entry name" value="LRR_R13L1-DRL21"/>
</dbReference>
<dbReference type="Gene3D" id="3.40.50.300">
    <property type="entry name" value="P-loop containing nucleotide triphosphate hydrolases"/>
    <property type="match status" value="1"/>
</dbReference>
<dbReference type="AlphaFoldDB" id="A0AAN7J1A2"/>
<gene>
    <name evidence="11" type="ORF">RGQ29_017722</name>
</gene>
<sequence length="1132" mass="128638">MADPTSYVIKPIVDIILKSTTSLIQEEFCQVLGIMEDIKDLESKLTSIQGVIEDAENKQVNDPHLKDWLRKLQEAAFDAEDTLDILTTEASLWKQRQKEDTIQLPLSNTKISYNDAVHNIKKISETFGRIAKEMEGFLLDIKVTGGEIESPNYTGYFVDKSDVVGREDDKERITHMLLSNEFDKEGDVSVIPIIGMGGLGKTTLAQLVFNENSVTGHFESRMWVCVTVQFDLTRILKEMIQFHSKMKLDDSSTSHLQSQLLEYLAGQRFLLVLDDVWTVDYLKWKPLKDLLKQGAKGSRVLVTSRITKVKDIIGTQHPHLLGYLPEGECWSLFAKIVFQGESLSSQRPKVLEDIGRQIVRKCKGLPLAVKAMGGLLRGCVDDVKKWQKIQSSEIWEIEDQNSRNDKPKILAILKLSYDHLPSHLKRCFSYCSLFPKAYVFHKEELVKLWLAQRFIQTQEQGMDEEIGIAYFDELLVRCFFQVSVIDNKEIFIMHDLIHDLALSVSSPNCCLINDNESYSFSEQSHHVSLLGKDVEQPMLTIVENARKLRSLLFPSHYLKNFGQALDRAFRTMRYLRTLDLSSSMILELPSSIDELKLLRYLDLSRTEIKFLPNSICNLYNLETLKLLGCPWLFKLPKDLGNLVNLRHMELEDLFWSKFSVLPPKVGNLTRLQDWHAFRVGNKIGYRIEELKNMAYLSGTLHISQLEDVVNVVEAKMNEKKYLRKLVFEWSDRVVNTHDDATEKIVLEGLQPHSNLKELQICHYMGNEFPAWMREGRLQNLVSVTLNDCTNCKTLTLGELPNLQVLCVKGMQELEKWPEVRCPSLSRLKFSNCPKLRELPNCFPKLRTLKIKSCKSLRALPVARNLMFLTLIDNLILEDWSEVVTAWEPMSGSRFNLLELNVTSCPKLQTLPIDFAPQKLEISGCELLVALPQPHFAERLQHLALDACLDGTLVRAIPNTSSLYSLVISGVSNLTSLPQWPQLPGLKALHIRDCKDLMSLSESKEASLSTLLSLTLLSIRNCPMLVKLTEELPATLECLSIGSCPFLQSLGPKEILKSLPSLKDLYIEDCPMLQSLPEDGLPSSLQHLQIQRCPLLTERCQMEEGGGGGPDRPKVMHIPDLEIDFPTASSTSA</sequence>
<evidence type="ECO:0000256" key="4">
    <source>
        <dbReference type="ARBA" id="ARBA00022821"/>
    </source>
</evidence>
<reference evidence="11 12" key="1">
    <citation type="journal article" date="2023" name="G3 (Bethesda)">
        <title>A haplotype-resolved chromosome-scale genome for Quercus rubra L. provides insights into the genetics of adaptive traits for red oak species.</title>
        <authorList>
            <person name="Kapoor B."/>
            <person name="Jenkins J."/>
            <person name="Schmutz J."/>
            <person name="Zhebentyayeva T."/>
            <person name="Kuelheim C."/>
            <person name="Coggeshall M."/>
            <person name="Heim C."/>
            <person name="Lasky J.R."/>
            <person name="Leites L."/>
            <person name="Islam-Faridi N."/>
            <person name="Romero-Severson J."/>
            <person name="DeLeo V.L."/>
            <person name="Lucas S.M."/>
            <person name="Lazic D."/>
            <person name="Gailing O."/>
            <person name="Carlson J."/>
            <person name="Staton M."/>
        </authorList>
    </citation>
    <scope>NUCLEOTIDE SEQUENCE [LARGE SCALE GENOMIC DNA]</scope>
    <source>
        <strain evidence="11">Pseudo-F2</strain>
    </source>
</reference>
<dbReference type="Pfam" id="PF25019">
    <property type="entry name" value="LRR_R13L1-DRL21"/>
    <property type="match status" value="1"/>
</dbReference>
<dbReference type="InterPro" id="IPR002182">
    <property type="entry name" value="NB-ARC"/>
</dbReference>
<evidence type="ECO:0000259" key="9">
    <source>
        <dbReference type="Pfam" id="PF23559"/>
    </source>
</evidence>
<dbReference type="Pfam" id="PF00931">
    <property type="entry name" value="NB-ARC"/>
    <property type="match status" value="1"/>
</dbReference>
<feature type="domain" description="Disease resistance protein winged helix" evidence="9">
    <location>
        <begin position="433"/>
        <end position="501"/>
    </location>
</feature>
<proteinExistence type="predicted"/>
<dbReference type="InterPro" id="IPR036388">
    <property type="entry name" value="WH-like_DNA-bd_sf"/>
</dbReference>
<evidence type="ECO:0000313" key="12">
    <source>
        <dbReference type="Proteomes" id="UP001324115"/>
    </source>
</evidence>
<dbReference type="PANTHER" id="PTHR36766:SF40">
    <property type="entry name" value="DISEASE RESISTANCE PROTEIN RGA3"/>
    <property type="match status" value="1"/>
</dbReference>
<dbReference type="Pfam" id="PF18052">
    <property type="entry name" value="Rx_N"/>
    <property type="match status" value="1"/>
</dbReference>
<keyword evidence="5" id="KW-0067">ATP-binding</keyword>